<dbReference type="SUPFAM" id="SSF48371">
    <property type="entry name" value="ARM repeat"/>
    <property type="match status" value="2"/>
</dbReference>
<dbReference type="InterPro" id="IPR001494">
    <property type="entry name" value="Importin-beta_N"/>
</dbReference>
<proteinExistence type="predicted"/>
<evidence type="ECO:0000313" key="2">
    <source>
        <dbReference type="EMBL" id="KAK8866356.1"/>
    </source>
</evidence>
<evidence type="ECO:0000259" key="1">
    <source>
        <dbReference type="PROSITE" id="PS50166"/>
    </source>
</evidence>
<dbReference type="PROSITE" id="PS50166">
    <property type="entry name" value="IMPORTIN_B_NT"/>
    <property type="match status" value="1"/>
</dbReference>
<protein>
    <recommendedName>
        <fullName evidence="1">Importin N-terminal domain-containing protein</fullName>
    </recommendedName>
</protein>
<accession>A0ABR2IPI8</accession>
<feature type="domain" description="Importin N-terminal" evidence="1">
    <location>
        <begin position="30"/>
        <end position="96"/>
    </location>
</feature>
<dbReference type="Proteomes" id="UP001470230">
    <property type="component" value="Unassembled WGS sequence"/>
</dbReference>
<evidence type="ECO:0000313" key="3">
    <source>
        <dbReference type="Proteomes" id="UP001470230"/>
    </source>
</evidence>
<organism evidence="2 3">
    <name type="scientific">Tritrichomonas musculus</name>
    <dbReference type="NCBI Taxonomy" id="1915356"/>
    <lineage>
        <taxon>Eukaryota</taxon>
        <taxon>Metamonada</taxon>
        <taxon>Parabasalia</taxon>
        <taxon>Tritrichomonadida</taxon>
        <taxon>Tritrichomonadidae</taxon>
        <taxon>Tritrichomonas</taxon>
    </lineage>
</organism>
<dbReference type="InterPro" id="IPR016024">
    <property type="entry name" value="ARM-type_fold"/>
</dbReference>
<dbReference type="InterPro" id="IPR011989">
    <property type="entry name" value="ARM-like"/>
</dbReference>
<reference evidence="2 3" key="1">
    <citation type="submission" date="2024-04" db="EMBL/GenBank/DDBJ databases">
        <title>Tritrichomonas musculus Genome.</title>
        <authorList>
            <person name="Alves-Ferreira E."/>
            <person name="Grigg M."/>
            <person name="Lorenzi H."/>
            <person name="Galac M."/>
        </authorList>
    </citation>
    <scope>NUCLEOTIDE SEQUENCE [LARGE SCALE GENOMIC DNA]</scope>
    <source>
        <strain evidence="2 3">EAF2021</strain>
    </source>
</reference>
<name>A0ABR2IPI8_9EUKA</name>
<keyword evidence="3" id="KW-1185">Reference proteome</keyword>
<dbReference type="Gene3D" id="1.25.10.10">
    <property type="entry name" value="Leucine-rich Repeat Variant"/>
    <property type="match status" value="3"/>
</dbReference>
<sequence length="1025" mass="118156">MEENLQQGIDLLTKCFELIRSNNNEGVKYATDQIDSLVTNPFSIHILINFFKLQDDPIVRQFGLISLKCTIKNCWSSIPLETRSQLFHNILNLLINETVWVNRIYLIDCIKISMVSELDEILISFLKEAYMTGNDQYLEIALLLSTLIPTNTDQIQEYSNIIPFFQEMLIKGLNSDQPEIRIAGFHFICYSKLFCNAHFFEQSPDYWLKVIELFDSFITDSQQLNRLVSYFDYCIQERIYAGDPTSLLLKLMSFFAYQPPIDENELLNLHTLIQTICTIYAQDLSTSEILAPLIDLHIFMSFRLFNSEDSFTLSNAQFFEESFRTLCINQYSIDVLWSKCLMHVDKNEGLFVFLRAVASTFDNAPKFYYSHIREITDILRTSILSNSPLLRDAAARTADELIKYYVFESDELSIDLAPIVVNACHNHVSADLLQVCSRILETTNKTDIFFDETFPFMLNLVLNNSQPDIQDAALRCLGSLAQWSTTKINRDFKMILPMLCEILKSSADHHQYLKSPAVDFIGKLAEVVGRPLDNFLTVVNPFFIENIDNDDVALALSCMNTIKLIIKSHPETIANGIAELVPKLQKYASTDLSQEFLKYLNLGGTDHEIITKNVLKLSGLSLQVLGAICENMSNQNEELLIFVYKCCDLHKNSSDQFCQSSVAITISSITHGFFEQFNNSNNDKNLEEEIKKTIYNFLMLILGYLSPKLNMEVNFDIYRTLNNIVFYFCYDFFKGDELQKILNITCEFLSPEVSLNYRPQERLRDVYAEIFDFLKNIFISANKDSPNLLTNVTDKYYQLLNVPNSRFRSFAIRYFGYLITTNSDDIQASLQQDIMKMVIQMAQNDDEYGAFVAIQQIADQTPELMKPYQDQVYEILMKKLSMPFVKTEGMLLLRDNCVIALAIFATSYNGYKPIDLQNCAPIVLKALPIFFPIGDRKMRSVSIFFLKMYEECKTLYPYDFLRALVVTFANPRSVIDEMEFKQYEPILINCLKELMELPDAVAKCVEILNDDASKLEFLQDNLKNE</sequence>
<dbReference type="Pfam" id="PF03810">
    <property type="entry name" value="IBN_N"/>
    <property type="match status" value="1"/>
</dbReference>
<comment type="caution">
    <text evidence="2">The sequence shown here is derived from an EMBL/GenBank/DDBJ whole genome shotgun (WGS) entry which is preliminary data.</text>
</comment>
<gene>
    <name evidence="2" type="ORF">M9Y10_009318</name>
</gene>
<dbReference type="EMBL" id="JAPFFF010000015">
    <property type="protein sequence ID" value="KAK8866356.1"/>
    <property type="molecule type" value="Genomic_DNA"/>
</dbReference>